<reference evidence="2 3" key="1">
    <citation type="journal article" date="2023" name="IMA Fungus">
        <title>Comparative genomic study of the Penicillium genus elucidates a diverse pangenome and 15 lateral gene transfer events.</title>
        <authorList>
            <person name="Petersen C."/>
            <person name="Sorensen T."/>
            <person name="Nielsen M.R."/>
            <person name="Sondergaard T.E."/>
            <person name="Sorensen J.L."/>
            <person name="Fitzpatrick D.A."/>
            <person name="Frisvad J.C."/>
            <person name="Nielsen K.L."/>
        </authorList>
    </citation>
    <scope>NUCLEOTIDE SEQUENCE [LARGE SCALE GENOMIC DNA]</scope>
    <source>
        <strain evidence="2 3">IBT 29057</strain>
    </source>
</reference>
<evidence type="ECO:0000313" key="3">
    <source>
        <dbReference type="Proteomes" id="UP001216150"/>
    </source>
</evidence>
<sequence length="99" mass="10961">MHVTVLLPLFAFASLGSTWFIDSYTESGCKGNVPSNFGDSKPMGCQTVGDGINSLDLQPEGGEWSFTAYLNDDCTKEWFNDWSGCEDCPDCKSFKVEKR</sequence>
<evidence type="ECO:0000256" key="1">
    <source>
        <dbReference type="SAM" id="SignalP"/>
    </source>
</evidence>
<keyword evidence="3" id="KW-1185">Reference proteome</keyword>
<proteinExistence type="predicted"/>
<evidence type="ECO:0000313" key="2">
    <source>
        <dbReference type="EMBL" id="KAJ5600704.1"/>
    </source>
</evidence>
<gene>
    <name evidence="2" type="ORF">N7450_001771</name>
</gene>
<feature type="chain" id="PRO_5042116654" evidence="1">
    <location>
        <begin position="19"/>
        <end position="99"/>
    </location>
</feature>
<accession>A0AAD6H1Q9</accession>
<name>A0AAD6H1Q9_9EURO</name>
<keyword evidence="1" id="KW-0732">Signal</keyword>
<comment type="caution">
    <text evidence="2">The sequence shown here is derived from an EMBL/GenBank/DDBJ whole genome shotgun (WGS) entry which is preliminary data.</text>
</comment>
<protein>
    <submittedName>
        <fullName evidence="2">Uncharacterized protein</fullName>
    </submittedName>
</protein>
<dbReference type="AlphaFoldDB" id="A0AAD6H1Q9"/>
<dbReference type="Proteomes" id="UP001216150">
    <property type="component" value="Unassembled WGS sequence"/>
</dbReference>
<dbReference type="EMBL" id="JAQJAC010000001">
    <property type="protein sequence ID" value="KAJ5600704.1"/>
    <property type="molecule type" value="Genomic_DNA"/>
</dbReference>
<feature type="signal peptide" evidence="1">
    <location>
        <begin position="1"/>
        <end position="18"/>
    </location>
</feature>
<organism evidence="2 3">
    <name type="scientific">Penicillium hetheringtonii</name>
    <dbReference type="NCBI Taxonomy" id="911720"/>
    <lineage>
        <taxon>Eukaryota</taxon>
        <taxon>Fungi</taxon>
        <taxon>Dikarya</taxon>
        <taxon>Ascomycota</taxon>
        <taxon>Pezizomycotina</taxon>
        <taxon>Eurotiomycetes</taxon>
        <taxon>Eurotiomycetidae</taxon>
        <taxon>Eurotiales</taxon>
        <taxon>Aspergillaceae</taxon>
        <taxon>Penicillium</taxon>
    </lineage>
</organism>